<evidence type="ECO:0000256" key="1">
    <source>
        <dbReference type="SAM" id="SignalP"/>
    </source>
</evidence>
<proteinExistence type="predicted"/>
<gene>
    <name evidence="2" type="ORF">GAK31_01005</name>
</gene>
<accession>A0A7V8FGV1</accession>
<evidence type="ECO:0000313" key="2">
    <source>
        <dbReference type="EMBL" id="KAF1015531.1"/>
    </source>
</evidence>
<dbReference type="PROSITE" id="PS51257">
    <property type="entry name" value="PROKAR_LIPOPROTEIN"/>
    <property type="match status" value="1"/>
</dbReference>
<dbReference type="Proteomes" id="UP000487117">
    <property type="component" value="Unassembled WGS sequence"/>
</dbReference>
<name>A0A7V8FGV1_STEMA</name>
<sequence length="188" mass="20249">MKKFLAAAVMAVALTACSTNPPLNFSVPNVGVSSKKIDGELKSLTVTLARPDEAKGKIPAEAQHEVPQMWQTALTKALNRMAIFRDDAPVKLNLSVKILAIDIPNFGASMTTKTVARYELIDRATGGIVYTQDAAASGEVPFNYAFAGLVRARESISRSAQNNIAQFLQALETVDVSKPMFPNKQEAP</sequence>
<organism evidence="2 3">
    <name type="scientific">Stenotrophomonas maltophilia</name>
    <name type="common">Pseudomonas maltophilia</name>
    <name type="synonym">Xanthomonas maltophilia</name>
    <dbReference type="NCBI Taxonomy" id="40324"/>
    <lineage>
        <taxon>Bacteria</taxon>
        <taxon>Pseudomonadati</taxon>
        <taxon>Pseudomonadota</taxon>
        <taxon>Gammaproteobacteria</taxon>
        <taxon>Lysobacterales</taxon>
        <taxon>Lysobacteraceae</taxon>
        <taxon>Stenotrophomonas</taxon>
        <taxon>Stenotrophomonas maltophilia group</taxon>
    </lineage>
</organism>
<keyword evidence="1" id="KW-0732">Signal</keyword>
<dbReference type="AlphaFoldDB" id="A0A7V8FGV1"/>
<evidence type="ECO:0008006" key="4">
    <source>
        <dbReference type="Google" id="ProtNLM"/>
    </source>
</evidence>
<feature type="signal peptide" evidence="1">
    <location>
        <begin position="1"/>
        <end position="18"/>
    </location>
</feature>
<dbReference type="EMBL" id="WNDS01000002">
    <property type="protein sequence ID" value="KAF1015531.1"/>
    <property type="molecule type" value="Genomic_DNA"/>
</dbReference>
<reference evidence="3" key="1">
    <citation type="journal article" date="2020" name="MBio">
        <title>Horizontal gene transfer to a defensive symbiont with a reduced genome amongst a multipartite beetle microbiome.</title>
        <authorList>
            <person name="Waterworth S.C."/>
            <person name="Florez L.V."/>
            <person name="Rees E.R."/>
            <person name="Hertweck C."/>
            <person name="Kaltenpoth M."/>
            <person name="Kwan J.C."/>
        </authorList>
    </citation>
    <scope>NUCLEOTIDE SEQUENCE [LARGE SCALE GENOMIC DNA]</scope>
</reference>
<protein>
    <recommendedName>
        <fullName evidence="4">UDP-N-acetylglucosamine acyltransferase</fullName>
    </recommendedName>
</protein>
<comment type="caution">
    <text evidence="2">The sequence shown here is derived from an EMBL/GenBank/DDBJ whole genome shotgun (WGS) entry which is preliminary data.</text>
</comment>
<feature type="chain" id="PRO_5031210800" description="UDP-N-acetylglucosamine acyltransferase" evidence="1">
    <location>
        <begin position="19"/>
        <end position="188"/>
    </location>
</feature>
<evidence type="ECO:0000313" key="3">
    <source>
        <dbReference type="Proteomes" id="UP000487117"/>
    </source>
</evidence>